<evidence type="ECO:0000313" key="2">
    <source>
        <dbReference type="WBParaSite" id="JU765_v2.g1413.t1"/>
    </source>
</evidence>
<name>A0AC34Q913_9BILA</name>
<evidence type="ECO:0000313" key="1">
    <source>
        <dbReference type="Proteomes" id="UP000887576"/>
    </source>
</evidence>
<proteinExistence type="predicted"/>
<dbReference type="Proteomes" id="UP000887576">
    <property type="component" value="Unplaced"/>
</dbReference>
<sequence>MCDRQPQTEQENLIELFHWIDENDNKLISQDELRRFLTSQYSRRLTNSQYKILTRKVAKMKRNEFMDLDDFEILLTSPSTRDSLWEKFVVVLGDLTTPASRKLEVRTYTDAYTCCPPALFLILISIVQIIVFALFEGDHNITASLEFYGPVKKQIYRYVSYIFVHSDFPHLTGNIVVQLFCAPCEIVDHWRVWIIYLTGAGFGSAAYYIVCPNGHLVGASAAVFALLSINMAELIMNWSEMPLRYFRLALYGSYIFIHLGLVIWNVFKTDDLLDAIVPETAHIAGLVCGILLGLIMVKNLKIEHHERVIQTICIILFSFLIGALLGLNLYNLHEIV</sequence>
<accession>A0AC34Q913</accession>
<reference evidence="2" key="1">
    <citation type="submission" date="2022-11" db="UniProtKB">
        <authorList>
            <consortium name="WormBaseParasite"/>
        </authorList>
    </citation>
    <scope>IDENTIFICATION</scope>
</reference>
<protein>
    <submittedName>
        <fullName evidence="2">EF-hand domain-containing protein</fullName>
    </submittedName>
</protein>
<dbReference type="WBParaSite" id="JU765_v2.g1413.t1">
    <property type="protein sequence ID" value="JU765_v2.g1413.t1"/>
    <property type="gene ID" value="JU765_v2.g1413"/>
</dbReference>
<organism evidence="1 2">
    <name type="scientific">Panagrolaimus sp. JU765</name>
    <dbReference type="NCBI Taxonomy" id="591449"/>
    <lineage>
        <taxon>Eukaryota</taxon>
        <taxon>Metazoa</taxon>
        <taxon>Ecdysozoa</taxon>
        <taxon>Nematoda</taxon>
        <taxon>Chromadorea</taxon>
        <taxon>Rhabditida</taxon>
        <taxon>Tylenchina</taxon>
        <taxon>Panagrolaimomorpha</taxon>
        <taxon>Panagrolaimoidea</taxon>
        <taxon>Panagrolaimidae</taxon>
        <taxon>Panagrolaimus</taxon>
    </lineage>
</organism>